<protein>
    <recommendedName>
        <fullName evidence="1">BAH domain-containing protein</fullName>
    </recommendedName>
</protein>
<dbReference type="GO" id="GO:0003682">
    <property type="term" value="F:chromatin binding"/>
    <property type="evidence" value="ECO:0007669"/>
    <property type="project" value="InterPro"/>
</dbReference>
<keyword evidence="3" id="KW-1185">Reference proteome</keyword>
<dbReference type="Gene3D" id="2.30.30.490">
    <property type="match status" value="1"/>
</dbReference>
<sequence length="237" mass="27350">MGGRKRQLCKHIENPSDHPFFILYPGKPPRAIVKKSRNDTGQPKDLINKQTAFQKLSFTDSNTIELDLLYIVEPSKMWQGMARYKSFILGGHKFERHDFIFVANEQSVKRQALMDSTKHGGVRKEEVDKDWVARILEIRASDPNHVYACIHWLYRPDELPHGTLESNKKIQGPQPYHGAKELIFSNHLDVIDVLSVLGPADVSQWSGSLDEEIKHTLFWRQAALEMHQPKMWEVDAL</sequence>
<evidence type="ECO:0000313" key="3">
    <source>
        <dbReference type="Proteomes" id="UP001187734"/>
    </source>
</evidence>
<proteinExistence type="predicted"/>
<name>A0AAE8SNY6_9HYPO</name>
<dbReference type="AlphaFoldDB" id="A0AAE8SNY6"/>
<dbReference type="PANTHER" id="PTHR46364">
    <property type="entry name" value="OS08G0421900 PROTEIN"/>
    <property type="match status" value="1"/>
</dbReference>
<dbReference type="InterPro" id="IPR043151">
    <property type="entry name" value="BAH_sf"/>
</dbReference>
<dbReference type="Proteomes" id="UP001187734">
    <property type="component" value="Unassembled WGS sequence"/>
</dbReference>
<reference evidence="2" key="1">
    <citation type="submission" date="2018-03" db="EMBL/GenBank/DDBJ databases">
        <authorList>
            <person name="Guldener U."/>
        </authorList>
    </citation>
    <scope>NUCLEOTIDE SEQUENCE</scope>
</reference>
<comment type="caution">
    <text evidence="2">The sequence shown here is derived from an EMBL/GenBank/DDBJ whole genome shotgun (WGS) entry which is preliminary data.</text>
</comment>
<accession>A0AAE8SNY6</accession>
<organism evidence="2 3">
    <name type="scientific">Fusarium torulosum</name>
    <dbReference type="NCBI Taxonomy" id="33205"/>
    <lineage>
        <taxon>Eukaryota</taxon>
        <taxon>Fungi</taxon>
        <taxon>Dikarya</taxon>
        <taxon>Ascomycota</taxon>
        <taxon>Pezizomycotina</taxon>
        <taxon>Sordariomycetes</taxon>
        <taxon>Hypocreomycetidae</taxon>
        <taxon>Hypocreales</taxon>
        <taxon>Nectriaceae</taxon>
        <taxon>Fusarium</taxon>
    </lineage>
</organism>
<gene>
    <name evidence="2" type="ORF">FTOL_11999</name>
</gene>
<evidence type="ECO:0000259" key="1">
    <source>
        <dbReference type="PROSITE" id="PS51038"/>
    </source>
</evidence>
<evidence type="ECO:0000313" key="2">
    <source>
        <dbReference type="EMBL" id="SPJ86974.1"/>
    </source>
</evidence>
<dbReference type="CDD" id="cd04370">
    <property type="entry name" value="BAH"/>
    <property type="match status" value="1"/>
</dbReference>
<dbReference type="EMBL" id="ONZP01000543">
    <property type="protein sequence ID" value="SPJ86974.1"/>
    <property type="molecule type" value="Genomic_DNA"/>
</dbReference>
<dbReference type="PROSITE" id="PS51038">
    <property type="entry name" value="BAH"/>
    <property type="match status" value="1"/>
</dbReference>
<feature type="domain" description="BAH" evidence="1">
    <location>
        <begin position="92"/>
        <end position="235"/>
    </location>
</feature>
<dbReference type="InterPro" id="IPR001025">
    <property type="entry name" value="BAH_dom"/>
</dbReference>